<dbReference type="EMBL" id="BK014935">
    <property type="protein sequence ID" value="DAD83386.1"/>
    <property type="molecule type" value="Genomic_DNA"/>
</dbReference>
<evidence type="ECO:0000313" key="2">
    <source>
        <dbReference type="EMBL" id="DAD83386.1"/>
    </source>
</evidence>
<accession>A0A8S5MMJ9</accession>
<organism evidence="2">
    <name type="scientific">Myoviridae sp. ct3Pt8</name>
    <dbReference type="NCBI Taxonomy" id="2826608"/>
    <lineage>
        <taxon>Viruses</taxon>
        <taxon>Duplodnaviria</taxon>
        <taxon>Heunggongvirae</taxon>
        <taxon>Uroviricota</taxon>
        <taxon>Caudoviricetes</taxon>
    </lineage>
</organism>
<name>A0A8S5MMJ9_9CAUD</name>
<proteinExistence type="predicted"/>
<protein>
    <submittedName>
        <fullName evidence="2">Uncharacterized protein</fullName>
    </submittedName>
</protein>
<evidence type="ECO:0000256" key="1">
    <source>
        <dbReference type="SAM" id="MobiDB-lite"/>
    </source>
</evidence>
<feature type="region of interest" description="Disordered" evidence="1">
    <location>
        <begin position="1"/>
        <end position="34"/>
    </location>
</feature>
<sequence>MVYRMGDLVPQGPCRHPTKKAYPIGRAGHKQELI</sequence>
<reference evidence="2" key="1">
    <citation type="journal article" date="2021" name="Proc. Natl. Acad. Sci. U.S.A.">
        <title>A Catalog of Tens of Thousands of Viruses from Human Metagenomes Reveals Hidden Associations with Chronic Diseases.</title>
        <authorList>
            <person name="Tisza M.J."/>
            <person name="Buck C.B."/>
        </authorList>
    </citation>
    <scope>NUCLEOTIDE SEQUENCE</scope>
    <source>
        <strain evidence="2">Ct3Pt8</strain>
    </source>
</reference>